<comment type="caution">
    <text evidence="2">The sequence shown here is derived from an EMBL/GenBank/DDBJ whole genome shotgun (WGS) entry which is preliminary data.</text>
</comment>
<feature type="chain" id="PRO_5014884849" evidence="1">
    <location>
        <begin position="20"/>
        <end position="837"/>
    </location>
</feature>
<protein>
    <submittedName>
        <fullName evidence="2">Cna protein B-type domain</fullName>
    </submittedName>
</protein>
<dbReference type="Proteomes" id="UP000233387">
    <property type="component" value="Unassembled WGS sequence"/>
</dbReference>
<dbReference type="SUPFAM" id="SSF49464">
    <property type="entry name" value="Carboxypeptidase regulatory domain-like"/>
    <property type="match status" value="1"/>
</dbReference>
<dbReference type="Pfam" id="PF18939">
    <property type="entry name" value="DUF5686"/>
    <property type="match status" value="1"/>
</dbReference>
<accession>A0A2N3IKB9</accession>
<dbReference type="AlphaFoldDB" id="A0A2N3IKB9"/>
<dbReference type="Gene3D" id="2.50.20.10">
    <property type="entry name" value="Lipoprotein localisation LolA/LolB/LppX"/>
    <property type="match status" value="1"/>
</dbReference>
<name>A0A2N3IKB9_9BACT</name>
<dbReference type="Pfam" id="PF13715">
    <property type="entry name" value="CarbopepD_reg_2"/>
    <property type="match status" value="1"/>
</dbReference>
<reference evidence="2 3" key="1">
    <citation type="submission" date="2017-06" db="EMBL/GenBank/DDBJ databases">
        <title>Raineya orbicola gen. nov., sp. nov. a slightly thermophilic bacterium of the phylum Bacteroidetes and the description of Raineyaceae fam. nov.</title>
        <authorList>
            <person name="Albuquerque L."/>
            <person name="Polonia A.R.M."/>
            <person name="Barroso C."/>
            <person name="Froufe H.J.C."/>
            <person name="Lage O."/>
            <person name="Lobo-Da-Cunha A."/>
            <person name="Egas C."/>
            <person name="Da Costa M.S."/>
        </authorList>
    </citation>
    <scope>NUCLEOTIDE SEQUENCE [LARGE SCALE GENOMIC DNA]</scope>
    <source>
        <strain evidence="2 3">SPSPC-11</strain>
    </source>
</reference>
<evidence type="ECO:0000256" key="1">
    <source>
        <dbReference type="SAM" id="SignalP"/>
    </source>
</evidence>
<gene>
    <name evidence="2" type="ORF">Rain11_0131</name>
</gene>
<feature type="signal peptide" evidence="1">
    <location>
        <begin position="1"/>
        <end position="19"/>
    </location>
</feature>
<keyword evidence="3" id="KW-1185">Reference proteome</keyword>
<proteinExistence type="predicted"/>
<evidence type="ECO:0000313" key="3">
    <source>
        <dbReference type="Proteomes" id="UP000233387"/>
    </source>
</evidence>
<dbReference type="InterPro" id="IPR043741">
    <property type="entry name" value="DUF5686"/>
</dbReference>
<evidence type="ECO:0000313" key="2">
    <source>
        <dbReference type="EMBL" id="PKQ70785.1"/>
    </source>
</evidence>
<dbReference type="InterPro" id="IPR008969">
    <property type="entry name" value="CarboxyPept-like_regulatory"/>
</dbReference>
<dbReference type="RefSeq" id="WP_165778046.1">
    <property type="nucleotide sequence ID" value="NZ_NKXO01000002.1"/>
</dbReference>
<organism evidence="2 3">
    <name type="scientific">Raineya orbicola</name>
    <dbReference type="NCBI Taxonomy" id="2016530"/>
    <lineage>
        <taxon>Bacteria</taxon>
        <taxon>Pseudomonadati</taxon>
        <taxon>Bacteroidota</taxon>
        <taxon>Cytophagia</taxon>
        <taxon>Cytophagales</taxon>
        <taxon>Raineyaceae</taxon>
        <taxon>Raineya</taxon>
    </lineage>
</organism>
<dbReference type="Gene3D" id="2.60.40.1120">
    <property type="entry name" value="Carboxypeptidase-like, regulatory domain"/>
    <property type="match status" value="1"/>
</dbReference>
<sequence>MKKLLLTFILLSLSSFLLAQKITITGKLADAKTQEPLIGAIVRLSQNKQIGTVTDENGNFKLVFNYLKDSLVFEYTGYKTKKVPFTAQAQQVFSLLLEEDTQAIEEITVVPGENPAYAILRKVVKNKSKNDKRRAKFYECDIYNRIEGYVNDNEKGISNLRVMKDMSRAAATIPNLRDSKGKVLIPILASESFSRYYYMGKPEKEREDVKVTNLSGIGLESAEGIGQIFTGGKLNDYNFYRNQMNILDKYFTSPIADGWRLKYDYDLLDSVLVDKDTCYVLNIVPRNRQDLVFEGKMWISKNDYALKKIDVQMTKEANINFIKGLKIRQNSFRSSEGYWLPEKVDFEVEVSEFSEIIPNIYVRTHTQYHNYLLNEARDKSFYDELPLPPNNENKDTSYWNIYRKNDSTLVSKVNVYQIIDSLKTIPSVQRYTTILTILTTGYYEMKGIDLGHYARYYAWNDIEGHRFNIGFRTNRFLSKNFTFKTRVGYGLRDQKGKYFVELSQILSRKLFTKATFSRTEDIEPLIFLNQFDNLPDIFIASNRFFTLSGRKPFFKKENLFSIESSIQPSFTEKLTFRTRQLSPLHGFAYKIPENTGLRTEINTTEVILQTTFRKGGNRIRLLDNSEITIGGGTSPKFTLTTALGLKGFAGGDFNYQQIQLDISKYNARIFGIGHANYFISAGYYFGQVPFPLLRAHLGNNTPFLIEKAFNQMSGFEFVSDHYIALNYAHYFENLIFSRLPLFKKANKFLDWRLVVSLNAVYGGLRQENKDLIADFDLFGNPLPPIQSLNYQMPYVEVGYGIDNILKFFRVDFFHRLTYLNLDTAKPFGIKFSAQIKL</sequence>
<dbReference type="EMBL" id="NKXO01000002">
    <property type="protein sequence ID" value="PKQ70785.1"/>
    <property type="molecule type" value="Genomic_DNA"/>
</dbReference>
<keyword evidence="1" id="KW-0732">Signal</keyword>